<evidence type="ECO:0008006" key="10">
    <source>
        <dbReference type="Google" id="ProtNLM"/>
    </source>
</evidence>
<dbReference type="Proteomes" id="UP000277212">
    <property type="component" value="Unassembled WGS sequence"/>
</dbReference>
<dbReference type="InterPro" id="IPR015422">
    <property type="entry name" value="PyrdxlP-dep_Trfase_small"/>
</dbReference>
<dbReference type="InterPro" id="IPR015421">
    <property type="entry name" value="PyrdxlP-dep_Trfase_major"/>
</dbReference>
<dbReference type="SUPFAM" id="SSF53383">
    <property type="entry name" value="PLP-dependent transferases"/>
    <property type="match status" value="1"/>
</dbReference>
<dbReference type="InterPro" id="IPR010977">
    <property type="entry name" value="Aromatic_deC"/>
</dbReference>
<dbReference type="Gene3D" id="1.20.1340.10">
    <property type="entry name" value="dopa decarboxylase, N-terminal domain"/>
    <property type="match status" value="1"/>
</dbReference>
<name>A0A3M2RHS8_9HYPO</name>
<protein>
    <recommendedName>
        <fullName evidence="10">Aromatic-L-amino-acid decarboxylase</fullName>
    </recommendedName>
</protein>
<dbReference type="InterPro" id="IPR015424">
    <property type="entry name" value="PyrdxlP-dep_Trfase"/>
</dbReference>
<evidence type="ECO:0000256" key="7">
    <source>
        <dbReference type="RuleBase" id="RU000382"/>
    </source>
</evidence>
<dbReference type="InterPro" id="IPR002129">
    <property type="entry name" value="PyrdxlP-dep_de-COase"/>
</dbReference>
<comment type="caution">
    <text evidence="8">The sequence shown here is derived from an EMBL/GenBank/DDBJ whole genome shotgun (WGS) entry which is preliminary data.</text>
</comment>
<evidence type="ECO:0000256" key="5">
    <source>
        <dbReference type="ARBA" id="ARBA00023239"/>
    </source>
</evidence>
<evidence type="ECO:0000313" key="9">
    <source>
        <dbReference type="Proteomes" id="UP000277212"/>
    </source>
</evidence>
<dbReference type="GO" id="GO:0030170">
    <property type="term" value="F:pyridoxal phosphate binding"/>
    <property type="evidence" value="ECO:0007669"/>
    <property type="project" value="InterPro"/>
</dbReference>
<dbReference type="EMBL" id="NKUJ01000477">
    <property type="protein sequence ID" value="RMJ04699.1"/>
    <property type="molecule type" value="Genomic_DNA"/>
</dbReference>
<keyword evidence="9" id="KW-1185">Reference proteome</keyword>
<dbReference type="GO" id="GO:0016831">
    <property type="term" value="F:carboxy-lyase activity"/>
    <property type="evidence" value="ECO:0007669"/>
    <property type="project" value="UniProtKB-KW"/>
</dbReference>
<dbReference type="Gene3D" id="3.90.1150.10">
    <property type="entry name" value="Aspartate Aminotransferase, domain 1"/>
    <property type="match status" value="1"/>
</dbReference>
<sequence length="511" mass="56799">MKTTGTMDLEGFREAARSSIDEIVGYYQNITERRVVSSVKPGYLRELVPSKPPVEGEQWKDIQKDVEAKIMPGITHWQSPNFMAFFPCSSSFPGMLGEMYSSAFNGSAFNWICSPAVTELETIVTDWLADMFNLPETYRSSGSTLGGGVIHGTASEAILTVMVAARDKFLREATEGVREDQLDDAMADARNKLVAFGSAATHSSTKKAAQVSGVRFMEIPVSAKNNFALTGADVKAAVEKARAKGLTPFYLTATLGTTDCCAYDDFESIADVLQDVAPPGKGEVWVHVDAAYAGAALVCPEYHHFTAQFHRFHSFNMNLHKWLLTNFDCSVTFVQKRSYYIDAFSMTPPYLRNNYSESGLVTDYRDWQIPLGRRFRSLKVWFVIRTFGVKGLQEHIRKGIRHGDLFTQLVNDRSDVFEIVAVPRFALIVLRLRGASSVDQNALTEKVYTTINEEGKIYLTSTVLDGGIYAIRFCLSTPFVEEVHVRDAFDTLVKTTEMVLGTSKGLNAAKL</sequence>
<dbReference type="Gene3D" id="3.40.640.10">
    <property type="entry name" value="Type I PLP-dependent aspartate aminotransferase-like (Major domain)"/>
    <property type="match status" value="1"/>
</dbReference>
<gene>
    <name evidence="8" type="ORF">CDV36_014632</name>
</gene>
<reference evidence="8 9" key="1">
    <citation type="submission" date="2017-06" db="EMBL/GenBank/DDBJ databases">
        <title>Comparative genomic analysis of Ambrosia Fusariam Clade fungi.</title>
        <authorList>
            <person name="Stajich J.E."/>
            <person name="Carrillo J."/>
            <person name="Kijimoto T."/>
            <person name="Eskalen A."/>
            <person name="O'Donnell K."/>
            <person name="Kasson M."/>
        </authorList>
    </citation>
    <scope>NUCLEOTIDE SEQUENCE [LARGE SCALE GENOMIC DNA]</scope>
    <source>
        <strain evidence="8">UCR3666</strain>
    </source>
</reference>
<evidence type="ECO:0000256" key="2">
    <source>
        <dbReference type="ARBA" id="ARBA00009533"/>
    </source>
</evidence>
<dbReference type="PANTHER" id="PTHR11999">
    <property type="entry name" value="GROUP II PYRIDOXAL-5-PHOSPHATE DECARBOXYLASE"/>
    <property type="match status" value="1"/>
</dbReference>
<dbReference type="GO" id="GO:0006520">
    <property type="term" value="P:amino acid metabolic process"/>
    <property type="evidence" value="ECO:0007669"/>
    <property type="project" value="InterPro"/>
</dbReference>
<evidence type="ECO:0000256" key="6">
    <source>
        <dbReference type="PIRSR" id="PIRSR602129-50"/>
    </source>
</evidence>
<keyword evidence="4 6" id="KW-0663">Pyridoxal phosphate</keyword>
<dbReference type="PANTHER" id="PTHR11999:SF70">
    <property type="entry name" value="MIP05841P"/>
    <property type="match status" value="1"/>
</dbReference>
<dbReference type="OrthoDB" id="639767at2759"/>
<evidence type="ECO:0000256" key="3">
    <source>
        <dbReference type="ARBA" id="ARBA00022793"/>
    </source>
</evidence>
<dbReference type="AlphaFoldDB" id="A0A3M2RHS8"/>
<dbReference type="STRING" id="2010991.A0A3M2RHS8"/>
<evidence type="ECO:0000256" key="4">
    <source>
        <dbReference type="ARBA" id="ARBA00022898"/>
    </source>
</evidence>
<dbReference type="GO" id="GO:0005737">
    <property type="term" value="C:cytoplasm"/>
    <property type="evidence" value="ECO:0007669"/>
    <property type="project" value="TreeGrafter"/>
</dbReference>
<accession>A0A3M2RHS8</accession>
<feature type="modified residue" description="N6-(pyridoxal phosphate)lysine" evidence="6">
    <location>
        <position position="321"/>
    </location>
</feature>
<keyword evidence="5 7" id="KW-0456">Lyase</keyword>
<keyword evidence="3" id="KW-0210">Decarboxylase</keyword>
<comment type="similarity">
    <text evidence="2 7">Belongs to the group II decarboxylase family.</text>
</comment>
<dbReference type="PRINTS" id="PR00800">
    <property type="entry name" value="YHDCRBOXLASE"/>
</dbReference>
<comment type="cofactor">
    <cofactor evidence="1 6 7">
        <name>pyridoxal 5'-phosphate</name>
        <dbReference type="ChEBI" id="CHEBI:597326"/>
    </cofactor>
</comment>
<dbReference type="Pfam" id="PF00282">
    <property type="entry name" value="Pyridoxal_deC"/>
    <property type="match status" value="1"/>
</dbReference>
<evidence type="ECO:0000256" key="1">
    <source>
        <dbReference type="ARBA" id="ARBA00001933"/>
    </source>
</evidence>
<evidence type="ECO:0000313" key="8">
    <source>
        <dbReference type="EMBL" id="RMJ04699.1"/>
    </source>
</evidence>
<dbReference type="GO" id="GO:0019752">
    <property type="term" value="P:carboxylic acid metabolic process"/>
    <property type="evidence" value="ECO:0007669"/>
    <property type="project" value="InterPro"/>
</dbReference>
<organism evidence="8 9">
    <name type="scientific">Fusarium kuroshium</name>
    <dbReference type="NCBI Taxonomy" id="2010991"/>
    <lineage>
        <taxon>Eukaryota</taxon>
        <taxon>Fungi</taxon>
        <taxon>Dikarya</taxon>
        <taxon>Ascomycota</taxon>
        <taxon>Pezizomycotina</taxon>
        <taxon>Sordariomycetes</taxon>
        <taxon>Hypocreomycetidae</taxon>
        <taxon>Hypocreales</taxon>
        <taxon>Nectriaceae</taxon>
        <taxon>Fusarium</taxon>
        <taxon>Fusarium solani species complex</taxon>
    </lineage>
</organism>
<proteinExistence type="inferred from homology"/>